<proteinExistence type="predicted"/>
<protein>
    <submittedName>
        <fullName evidence="4">Kinase-like protein</fullName>
    </submittedName>
</protein>
<dbReference type="PANTHER" id="PTHR24347">
    <property type="entry name" value="SERINE/THREONINE-PROTEIN KINASE"/>
    <property type="match status" value="1"/>
</dbReference>
<dbReference type="SUPFAM" id="SSF56112">
    <property type="entry name" value="Protein kinase-like (PK-like)"/>
    <property type="match status" value="1"/>
</dbReference>
<accession>A0A1E4RHH1</accession>
<evidence type="ECO:0000256" key="1">
    <source>
        <dbReference type="ARBA" id="ARBA00022741"/>
    </source>
</evidence>
<keyword evidence="1" id="KW-0547">Nucleotide-binding</keyword>
<dbReference type="InterPro" id="IPR011009">
    <property type="entry name" value="Kinase-like_dom_sf"/>
</dbReference>
<gene>
    <name evidence="4" type="ORF">HYPBUDRAFT_153339</name>
</gene>
<dbReference type="GO" id="GO:0005524">
    <property type="term" value="F:ATP binding"/>
    <property type="evidence" value="ECO:0007669"/>
    <property type="project" value="UniProtKB-KW"/>
</dbReference>
<dbReference type="Proteomes" id="UP000095085">
    <property type="component" value="Unassembled WGS sequence"/>
</dbReference>
<sequence>MHYAAKQYKKRLVFGLETMLQNEFQVLKQVSNAHPNVLTLIDYFETCDSLYLVTDLASGGELFDRIVNHPDSKLPEEQAISITKILVSTIRYLHSNKIVHRDLKAENLLFQLKNSKNTSILVADFGCARILQNNNDTLKDICGTLSYLAPEMLSSQAKSAGHSFPVDMWALGVIVYFMLCGYMPFDCETDDETKQAILNGDYLFEPPEYWNHISQDAKDFINRCLVVDPKRRLTADAAELHPFINDLPSLEVSSPINHLLSSSSLKKTGSSNLSLTSKLKESVSKLQQQQLQQQLHKDNQSFLQPTPLLSPRNANHNRSLLPNRNDFYNNNLSSLLEKSRAKSVSEDCTLEGDRCVSPDLCSRFTTPTSSTTVSRQHLFNDMLDLNPKKSTLKTNSNANLTEFFL</sequence>
<dbReference type="InterPro" id="IPR000719">
    <property type="entry name" value="Prot_kinase_dom"/>
</dbReference>
<name>A0A1E4RHH1_9ASCO</name>
<dbReference type="OrthoDB" id="40902at2759"/>
<keyword evidence="2" id="KW-0067">ATP-binding</keyword>
<feature type="domain" description="Protein kinase" evidence="3">
    <location>
        <begin position="1"/>
        <end position="244"/>
    </location>
</feature>
<reference evidence="5" key="1">
    <citation type="submission" date="2016-05" db="EMBL/GenBank/DDBJ databases">
        <title>Comparative genomics of biotechnologically important yeasts.</title>
        <authorList>
            <consortium name="DOE Joint Genome Institute"/>
            <person name="Riley R."/>
            <person name="Haridas S."/>
            <person name="Wolfe K.H."/>
            <person name="Lopes M.R."/>
            <person name="Hittinger C.T."/>
            <person name="Goker M."/>
            <person name="Salamov A."/>
            <person name="Wisecaver J."/>
            <person name="Long T.M."/>
            <person name="Aerts A.L."/>
            <person name="Barry K."/>
            <person name="Choi C."/>
            <person name="Clum A."/>
            <person name="Coughlan A.Y."/>
            <person name="Deshpande S."/>
            <person name="Douglass A.P."/>
            <person name="Hanson S.J."/>
            <person name="Klenk H.-P."/>
            <person name="Labutti K."/>
            <person name="Lapidus A."/>
            <person name="Lindquist E."/>
            <person name="Lipzen A."/>
            <person name="Meier-Kolthoff J.P."/>
            <person name="Ohm R.A."/>
            <person name="Otillar R.P."/>
            <person name="Pangilinan J."/>
            <person name="Peng Y."/>
            <person name="Rokas A."/>
            <person name="Rosa C.A."/>
            <person name="Scheuner C."/>
            <person name="Sibirny A.A."/>
            <person name="Slot J.C."/>
            <person name="Stielow J.B."/>
            <person name="Sun H."/>
            <person name="Kurtzman C.P."/>
            <person name="Blackwell M."/>
            <person name="Grigoriev I.V."/>
            <person name="Jeffries T.W."/>
        </authorList>
    </citation>
    <scope>NUCLEOTIDE SEQUENCE [LARGE SCALE GENOMIC DNA]</scope>
    <source>
        <strain evidence="5">NRRL Y-1933</strain>
    </source>
</reference>
<dbReference type="PROSITE" id="PS50011">
    <property type="entry name" value="PROTEIN_KINASE_DOM"/>
    <property type="match status" value="1"/>
</dbReference>
<evidence type="ECO:0000313" key="4">
    <source>
        <dbReference type="EMBL" id="ODV66555.1"/>
    </source>
</evidence>
<keyword evidence="5" id="KW-1185">Reference proteome</keyword>
<dbReference type="Gene3D" id="1.10.510.10">
    <property type="entry name" value="Transferase(Phosphotransferase) domain 1"/>
    <property type="match status" value="1"/>
</dbReference>
<dbReference type="GO" id="GO:0004672">
    <property type="term" value="F:protein kinase activity"/>
    <property type="evidence" value="ECO:0007669"/>
    <property type="project" value="InterPro"/>
</dbReference>
<evidence type="ECO:0000313" key="5">
    <source>
        <dbReference type="Proteomes" id="UP000095085"/>
    </source>
</evidence>
<dbReference type="CDD" id="cd05117">
    <property type="entry name" value="STKc_CAMK"/>
    <property type="match status" value="1"/>
</dbReference>
<dbReference type="EMBL" id="KV454542">
    <property type="protein sequence ID" value="ODV66555.1"/>
    <property type="molecule type" value="Genomic_DNA"/>
</dbReference>
<dbReference type="RefSeq" id="XP_020075622.1">
    <property type="nucleotide sequence ID" value="XM_020221488.1"/>
</dbReference>
<dbReference type="AlphaFoldDB" id="A0A1E4RHH1"/>
<dbReference type="STRING" id="984485.A0A1E4RHH1"/>
<dbReference type="Pfam" id="PF00069">
    <property type="entry name" value="Pkinase"/>
    <property type="match status" value="1"/>
</dbReference>
<dbReference type="GeneID" id="30996037"/>
<evidence type="ECO:0000259" key="3">
    <source>
        <dbReference type="PROSITE" id="PS50011"/>
    </source>
</evidence>
<evidence type="ECO:0000256" key="2">
    <source>
        <dbReference type="ARBA" id="ARBA00022840"/>
    </source>
</evidence>
<dbReference type="Gene3D" id="3.30.200.20">
    <property type="entry name" value="Phosphorylase Kinase, domain 1"/>
    <property type="match status" value="1"/>
</dbReference>
<keyword evidence="4" id="KW-0808">Transferase</keyword>
<dbReference type="InterPro" id="IPR008271">
    <property type="entry name" value="Ser/Thr_kinase_AS"/>
</dbReference>
<organism evidence="4 5">
    <name type="scientific">Hyphopichia burtonii NRRL Y-1933</name>
    <dbReference type="NCBI Taxonomy" id="984485"/>
    <lineage>
        <taxon>Eukaryota</taxon>
        <taxon>Fungi</taxon>
        <taxon>Dikarya</taxon>
        <taxon>Ascomycota</taxon>
        <taxon>Saccharomycotina</taxon>
        <taxon>Pichiomycetes</taxon>
        <taxon>Debaryomycetaceae</taxon>
        <taxon>Hyphopichia</taxon>
    </lineage>
</organism>
<dbReference type="PROSITE" id="PS00108">
    <property type="entry name" value="PROTEIN_KINASE_ST"/>
    <property type="match status" value="1"/>
</dbReference>
<dbReference type="SMART" id="SM00220">
    <property type="entry name" value="S_TKc"/>
    <property type="match status" value="1"/>
</dbReference>
<keyword evidence="4" id="KW-0418">Kinase</keyword>
<dbReference type="FunFam" id="1.10.510.10:FF:000571">
    <property type="entry name" value="Maternal embryonic leucine zipper kinase"/>
    <property type="match status" value="1"/>
</dbReference>